<name>A0AC60QSH2_IXOPE</name>
<evidence type="ECO:0000313" key="1">
    <source>
        <dbReference type="EMBL" id="KAG0441938.1"/>
    </source>
</evidence>
<gene>
    <name evidence="1" type="ORF">HPB47_015811</name>
</gene>
<reference evidence="1 2" key="1">
    <citation type="journal article" date="2020" name="Cell">
        <title>Large-Scale Comparative Analyses of Tick Genomes Elucidate Their Genetic Diversity and Vector Capacities.</title>
        <authorList>
            <consortium name="Tick Genome and Microbiome Consortium (TIGMIC)"/>
            <person name="Jia N."/>
            <person name="Wang J."/>
            <person name="Shi W."/>
            <person name="Du L."/>
            <person name="Sun Y."/>
            <person name="Zhan W."/>
            <person name="Jiang J.F."/>
            <person name="Wang Q."/>
            <person name="Zhang B."/>
            <person name="Ji P."/>
            <person name="Bell-Sakyi L."/>
            <person name="Cui X.M."/>
            <person name="Yuan T.T."/>
            <person name="Jiang B.G."/>
            <person name="Yang W.F."/>
            <person name="Lam T.T."/>
            <person name="Chang Q.C."/>
            <person name="Ding S.J."/>
            <person name="Wang X.J."/>
            <person name="Zhu J.G."/>
            <person name="Ruan X.D."/>
            <person name="Zhao L."/>
            <person name="Wei J.T."/>
            <person name="Ye R.Z."/>
            <person name="Que T.C."/>
            <person name="Du C.H."/>
            <person name="Zhou Y.H."/>
            <person name="Cheng J.X."/>
            <person name="Dai P.F."/>
            <person name="Guo W.B."/>
            <person name="Han X.H."/>
            <person name="Huang E.J."/>
            <person name="Li L.F."/>
            <person name="Wei W."/>
            <person name="Gao Y.C."/>
            <person name="Liu J.Z."/>
            <person name="Shao H.Z."/>
            <person name="Wang X."/>
            <person name="Wang C.C."/>
            <person name="Yang T.C."/>
            <person name="Huo Q.B."/>
            <person name="Li W."/>
            <person name="Chen H.Y."/>
            <person name="Chen S.E."/>
            <person name="Zhou L.G."/>
            <person name="Ni X.B."/>
            <person name="Tian J.H."/>
            <person name="Sheng Y."/>
            <person name="Liu T."/>
            <person name="Pan Y.S."/>
            <person name="Xia L.Y."/>
            <person name="Li J."/>
            <person name="Zhao F."/>
            <person name="Cao W.C."/>
        </authorList>
    </citation>
    <scope>NUCLEOTIDE SEQUENCE [LARGE SCALE GENOMIC DNA]</scope>
    <source>
        <strain evidence="1">Iper-2018</strain>
    </source>
</reference>
<keyword evidence="2" id="KW-1185">Reference proteome</keyword>
<comment type="caution">
    <text evidence="1">The sequence shown here is derived from an EMBL/GenBank/DDBJ whole genome shotgun (WGS) entry which is preliminary data.</text>
</comment>
<proteinExistence type="predicted"/>
<organism evidence="1 2">
    <name type="scientific">Ixodes persulcatus</name>
    <name type="common">Taiga tick</name>
    <dbReference type="NCBI Taxonomy" id="34615"/>
    <lineage>
        <taxon>Eukaryota</taxon>
        <taxon>Metazoa</taxon>
        <taxon>Ecdysozoa</taxon>
        <taxon>Arthropoda</taxon>
        <taxon>Chelicerata</taxon>
        <taxon>Arachnida</taxon>
        <taxon>Acari</taxon>
        <taxon>Parasitiformes</taxon>
        <taxon>Ixodida</taxon>
        <taxon>Ixodoidea</taxon>
        <taxon>Ixodidae</taxon>
        <taxon>Ixodinae</taxon>
        <taxon>Ixodes</taxon>
    </lineage>
</organism>
<protein>
    <submittedName>
        <fullName evidence="1">Uncharacterized protein</fullName>
    </submittedName>
</protein>
<sequence>MREANPGPARNGGEASPCVVGRGEEICLAWVALAMLLGTIVIHEHRDVRRHETKPQSGHPTEASGLLFCRQRQQAGGAPEPRGMPFLACCRHTCDYRQASLRDSRWKDAPSAPADAKGENGQGTADAQRENGRGAPYVQCENGNVEEPEAITICRLSSFSLEGYRWSRRSESLYVEFSSKAVPLLDRALGRGWAARGQIYPPEYRAELCADYEQVKRAVLDKLQLAPPEYRECFDSTSKRRDKN</sequence>
<evidence type="ECO:0000313" key="2">
    <source>
        <dbReference type="Proteomes" id="UP000805193"/>
    </source>
</evidence>
<accession>A0AC60QSH2</accession>
<dbReference type="EMBL" id="JABSTQ010004511">
    <property type="protein sequence ID" value="KAG0441938.1"/>
    <property type="molecule type" value="Genomic_DNA"/>
</dbReference>
<dbReference type="Proteomes" id="UP000805193">
    <property type="component" value="Unassembled WGS sequence"/>
</dbReference>